<protein>
    <recommendedName>
        <fullName evidence="4">Serine/threonine-protein kinase BSK1-like TPR repeats domain-containing protein</fullName>
    </recommendedName>
</protein>
<feature type="repeat" description="TPR" evidence="2">
    <location>
        <begin position="405"/>
        <end position="438"/>
    </location>
</feature>
<dbReference type="EnsemblPlants" id="AET5Gv20172000.2">
    <property type="protein sequence ID" value="AET5Gv20172000.2"/>
    <property type="gene ID" value="AET5Gv20172000"/>
</dbReference>
<evidence type="ECO:0000256" key="3">
    <source>
        <dbReference type="SAM" id="MobiDB-lite"/>
    </source>
</evidence>
<organism evidence="5 6">
    <name type="scientific">Aegilops tauschii subsp. strangulata</name>
    <name type="common">Goatgrass</name>
    <dbReference type="NCBI Taxonomy" id="200361"/>
    <lineage>
        <taxon>Eukaryota</taxon>
        <taxon>Viridiplantae</taxon>
        <taxon>Streptophyta</taxon>
        <taxon>Embryophyta</taxon>
        <taxon>Tracheophyta</taxon>
        <taxon>Spermatophyta</taxon>
        <taxon>Magnoliopsida</taxon>
        <taxon>Liliopsida</taxon>
        <taxon>Poales</taxon>
        <taxon>Poaceae</taxon>
        <taxon>BOP clade</taxon>
        <taxon>Pooideae</taxon>
        <taxon>Triticodae</taxon>
        <taxon>Triticeae</taxon>
        <taxon>Triticinae</taxon>
        <taxon>Aegilops</taxon>
    </lineage>
</organism>
<dbReference type="PANTHER" id="PTHR46224:SF37">
    <property type="entry name" value="OS12G0600100 PROTEIN"/>
    <property type="match status" value="1"/>
</dbReference>
<dbReference type="InterPro" id="IPR058209">
    <property type="entry name" value="TPR_BSK1_C"/>
</dbReference>
<dbReference type="PROSITE" id="PS50005">
    <property type="entry name" value="TPR"/>
    <property type="match status" value="1"/>
</dbReference>
<feature type="repeat" description="ANK" evidence="1">
    <location>
        <begin position="114"/>
        <end position="146"/>
    </location>
</feature>
<dbReference type="InterPro" id="IPR002110">
    <property type="entry name" value="Ankyrin_rpt"/>
</dbReference>
<dbReference type="STRING" id="200361.A0A453JRJ0"/>
<dbReference type="InterPro" id="IPR036770">
    <property type="entry name" value="Ankyrin_rpt-contain_sf"/>
</dbReference>
<reference evidence="6" key="2">
    <citation type="journal article" date="2017" name="Nat. Plants">
        <title>The Aegilops tauschii genome reveals multiple impacts of transposons.</title>
        <authorList>
            <person name="Zhao G."/>
            <person name="Zou C."/>
            <person name="Li K."/>
            <person name="Wang K."/>
            <person name="Li T."/>
            <person name="Gao L."/>
            <person name="Zhang X."/>
            <person name="Wang H."/>
            <person name="Yang Z."/>
            <person name="Liu X."/>
            <person name="Jiang W."/>
            <person name="Mao L."/>
            <person name="Kong X."/>
            <person name="Jiao Y."/>
            <person name="Jia J."/>
        </authorList>
    </citation>
    <scope>NUCLEOTIDE SEQUENCE [LARGE SCALE GENOMIC DNA]</scope>
    <source>
        <strain evidence="6">cv. AL8/78</strain>
    </source>
</reference>
<dbReference type="PROSITE" id="PS50297">
    <property type="entry name" value="ANK_REP_REGION"/>
    <property type="match status" value="4"/>
</dbReference>
<dbReference type="InterPro" id="IPR011990">
    <property type="entry name" value="TPR-like_helical_dom_sf"/>
</dbReference>
<dbReference type="Gene3D" id="1.25.40.10">
    <property type="entry name" value="Tetratricopeptide repeat domain"/>
    <property type="match status" value="1"/>
</dbReference>
<dbReference type="Pfam" id="PF13637">
    <property type="entry name" value="Ank_4"/>
    <property type="match status" value="1"/>
</dbReference>
<reference evidence="5" key="4">
    <citation type="submission" date="2019-03" db="UniProtKB">
        <authorList>
            <consortium name="EnsemblPlants"/>
        </authorList>
    </citation>
    <scope>IDENTIFICATION</scope>
</reference>
<accession>A0A453JRJ0</accession>
<dbReference type="Proteomes" id="UP000015105">
    <property type="component" value="Chromosome 5D"/>
</dbReference>
<dbReference type="InterPro" id="IPR019734">
    <property type="entry name" value="TPR_rpt"/>
</dbReference>
<evidence type="ECO:0000313" key="5">
    <source>
        <dbReference type="EnsemblPlants" id="AET5Gv20172000.2"/>
    </source>
</evidence>
<dbReference type="InterPro" id="IPR051616">
    <property type="entry name" value="Cul2-RING_E3_ligase_SR"/>
</dbReference>
<dbReference type="AlphaFoldDB" id="A0A453JRJ0"/>
<dbReference type="SUPFAM" id="SSF48452">
    <property type="entry name" value="TPR-like"/>
    <property type="match status" value="1"/>
</dbReference>
<feature type="repeat" description="ANK" evidence="1">
    <location>
        <begin position="179"/>
        <end position="211"/>
    </location>
</feature>
<evidence type="ECO:0000259" key="4">
    <source>
        <dbReference type="Pfam" id="PF25575"/>
    </source>
</evidence>
<feature type="repeat" description="ANK" evidence="1">
    <location>
        <begin position="212"/>
        <end position="244"/>
    </location>
</feature>
<feature type="repeat" description="ANK" evidence="1">
    <location>
        <begin position="245"/>
        <end position="277"/>
    </location>
</feature>
<dbReference type="PROSITE" id="PS50088">
    <property type="entry name" value="ANK_REPEAT"/>
    <property type="match status" value="5"/>
</dbReference>
<dbReference type="Gene3D" id="1.25.40.20">
    <property type="entry name" value="Ankyrin repeat-containing domain"/>
    <property type="match status" value="2"/>
</dbReference>
<keyword evidence="2" id="KW-0802">TPR repeat</keyword>
<reference evidence="6" key="1">
    <citation type="journal article" date="2014" name="Science">
        <title>Ancient hybridizations among the ancestral genomes of bread wheat.</title>
        <authorList>
            <consortium name="International Wheat Genome Sequencing Consortium,"/>
            <person name="Marcussen T."/>
            <person name="Sandve S.R."/>
            <person name="Heier L."/>
            <person name="Spannagl M."/>
            <person name="Pfeifer M."/>
            <person name="Jakobsen K.S."/>
            <person name="Wulff B.B."/>
            <person name="Steuernagel B."/>
            <person name="Mayer K.F."/>
            <person name="Olsen O.A."/>
        </authorList>
    </citation>
    <scope>NUCLEOTIDE SEQUENCE [LARGE SCALE GENOMIC DNA]</scope>
    <source>
        <strain evidence="6">cv. AL8/78</strain>
    </source>
</reference>
<dbReference type="PANTHER" id="PTHR46224">
    <property type="entry name" value="ANKYRIN REPEAT FAMILY PROTEIN"/>
    <property type="match status" value="1"/>
</dbReference>
<proteinExistence type="predicted"/>
<feature type="domain" description="Serine/threonine-protein kinase BSK1-like TPR repeats" evidence="4">
    <location>
        <begin position="335"/>
        <end position="409"/>
    </location>
</feature>
<keyword evidence="1" id="KW-0040">ANK repeat</keyword>
<dbReference type="PRINTS" id="PR01415">
    <property type="entry name" value="ANKYRIN"/>
</dbReference>
<keyword evidence="6" id="KW-1185">Reference proteome</keyword>
<dbReference type="Pfam" id="PF12796">
    <property type="entry name" value="Ank_2"/>
    <property type="match status" value="2"/>
</dbReference>
<reference evidence="5" key="5">
    <citation type="journal article" date="2021" name="G3 (Bethesda)">
        <title>Aegilops tauschii genome assembly Aet v5.0 features greater sequence contiguity and improved annotation.</title>
        <authorList>
            <person name="Wang L."/>
            <person name="Zhu T."/>
            <person name="Rodriguez J.C."/>
            <person name="Deal K.R."/>
            <person name="Dubcovsky J."/>
            <person name="McGuire P.E."/>
            <person name="Lux T."/>
            <person name="Spannagl M."/>
            <person name="Mayer K.F.X."/>
            <person name="Baldrich P."/>
            <person name="Meyers B.C."/>
            <person name="Huo N."/>
            <person name="Gu Y.Q."/>
            <person name="Zhou H."/>
            <person name="Devos K.M."/>
            <person name="Bennetzen J.L."/>
            <person name="Unver T."/>
            <person name="Budak H."/>
            <person name="Gulick P.J."/>
            <person name="Galiba G."/>
            <person name="Kalapos B."/>
            <person name="Nelson D.R."/>
            <person name="Li P."/>
            <person name="You F.M."/>
            <person name="Luo M.C."/>
            <person name="Dvorak J."/>
        </authorList>
    </citation>
    <scope>NUCLEOTIDE SEQUENCE [LARGE SCALE GENOMIC DNA]</scope>
    <source>
        <strain evidence="5">cv. AL8/78</strain>
    </source>
</reference>
<evidence type="ECO:0000313" key="6">
    <source>
        <dbReference type="Proteomes" id="UP000015105"/>
    </source>
</evidence>
<dbReference type="Pfam" id="PF25575">
    <property type="entry name" value="TPR_BSK1_C"/>
    <property type="match status" value="1"/>
</dbReference>
<feature type="repeat" description="ANK" evidence="1">
    <location>
        <begin position="147"/>
        <end position="179"/>
    </location>
</feature>
<feature type="region of interest" description="Disordered" evidence="3">
    <location>
        <begin position="1"/>
        <end position="29"/>
    </location>
</feature>
<evidence type="ECO:0000256" key="1">
    <source>
        <dbReference type="PROSITE-ProRule" id="PRU00023"/>
    </source>
</evidence>
<reference evidence="5" key="3">
    <citation type="journal article" date="2017" name="Nature">
        <title>Genome sequence of the progenitor of the wheat D genome Aegilops tauschii.</title>
        <authorList>
            <person name="Luo M.C."/>
            <person name="Gu Y.Q."/>
            <person name="Puiu D."/>
            <person name="Wang H."/>
            <person name="Twardziok S.O."/>
            <person name="Deal K.R."/>
            <person name="Huo N."/>
            <person name="Zhu T."/>
            <person name="Wang L."/>
            <person name="Wang Y."/>
            <person name="McGuire P.E."/>
            <person name="Liu S."/>
            <person name="Long H."/>
            <person name="Ramasamy R.K."/>
            <person name="Rodriguez J.C."/>
            <person name="Van S.L."/>
            <person name="Yuan L."/>
            <person name="Wang Z."/>
            <person name="Xia Z."/>
            <person name="Xiao L."/>
            <person name="Anderson O.D."/>
            <person name="Ouyang S."/>
            <person name="Liang Y."/>
            <person name="Zimin A.V."/>
            <person name="Pertea G."/>
            <person name="Qi P."/>
            <person name="Bennetzen J.L."/>
            <person name="Dai X."/>
            <person name="Dawson M.W."/>
            <person name="Muller H.G."/>
            <person name="Kugler K."/>
            <person name="Rivarola-Duarte L."/>
            <person name="Spannagl M."/>
            <person name="Mayer K.F.X."/>
            <person name="Lu F.H."/>
            <person name="Bevan M.W."/>
            <person name="Leroy P."/>
            <person name="Li P."/>
            <person name="You F.M."/>
            <person name="Sun Q."/>
            <person name="Liu Z."/>
            <person name="Lyons E."/>
            <person name="Wicker T."/>
            <person name="Salzberg S.L."/>
            <person name="Devos K.M."/>
            <person name="Dvorak J."/>
        </authorList>
    </citation>
    <scope>NUCLEOTIDE SEQUENCE [LARGE SCALE GENOMIC DNA]</scope>
    <source>
        <strain evidence="5">cv. AL8/78</strain>
    </source>
</reference>
<evidence type="ECO:0000256" key="2">
    <source>
        <dbReference type="PROSITE-ProRule" id="PRU00339"/>
    </source>
</evidence>
<dbReference type="SMART" id="SM00248">
    <property type="entry name" value="ANK"/>
    <property type="match status" value="7"/>
</dbReference>
<name>A0A453JRJ0_AEGTS</name>
<sequence length="457" mass="49843">QLPASDSPVSPPNPPPLSAPTADSSVSPPQTLHRCRLLSSAAAMASSPCDIALKAALGGQLRLLKRMAKKVDLRRAEDDKGQTALHFAAAKGCLDSCQFLVEESELDVNSATKTGVTPMFYAAFGGNVEVMRYLLDRGADPSMADDRGSVSLHNAAEEGHCEAVRLLLSKGVHVDPMDHRGMPLHLAVAKDHVEVVKVLLEHGADPNRVANHVFSPLMMAVCGKALKCMKLLIEAGADVNVHGYSGPTPLMEAVDDGLMDFVMILLEAGADPNIPNQHGAVPIELAAARGQCELVEILFPKTKPIPSQPVWSVNGIMNTARSPRIKHQDASSVEQRIADLKSRGKEAFGKEDYITAMYFYGLVMDIDPLDCTMFANRSLCWLRMREGDRALEDARQCIMMRPRWSKAWYREGKALSFMKDYKGASAAFLKAQELDPNSDEITKALREAVDAMEELRV</sequence>
<dbReference type="SMART" id="SM00028">
    <property type="entry name" value="TPR"/>
    <property type="match status" value="3"/>
</dbReference>
<feature type="compositionally biased region" description="Pro residues" evidence="3">
    <location>
        <begin position="9"/>
        <end position="18"/>
    </location>
</feature>
<dbReference type="Gramene" id="AET5Gv20172000.2">
    <property type="protein sequence ID" value="AET5Gv20172000.2"/>
    <property type="gene ID" value="AET5Gv20172000"/>
</dbReference>
<dbReference type="SUPFAM" id="SSF48403">
    <property type="entry name" value="Ankyrin repeat"/>
    <property type="match status" value="1"/>
</dbReference>